<organism evidence="6 7">
    <name type="scientific">Paramecium primaurelia</name>
    <dbReference type="NCBI Taxonomy" id="5886"/>
    <lineage>
        <taxon>Eukaryota</taxon>
        <taxon>Sar</taxon>
        <taxon>Alveolata</taxon>
        <taxon>Ciliophora</taxon>
        <taxon>Intramacronucleata</taxon>
        <taxon>Oligohymenophorea</taxon>
        <taxon>Peniculida</taxon>
        <taxon>Parameciidae</taxon>
        <taxon>Paramecium</taxon>
    </lineage>
</organism>
<dbReference type="AlphaFoldDB" id="A0A8S1LZ05"/>
<reference evidence="6" key="1">
    <citation type="submission" date="2021-01" db="EMBL/GenBank/DDBJ databases">
        <authorList>
            <consortium name="Genoscope - CEA"/>
            <person name="William W."/>
        </authorList>
    </citation>
    <scope>NUCLEOTIDE SEQUENCE</scope>
</reference>
<keyword evidence="4" id="KW-1133">Transmembrane helix</keyword>
<dbReference type="CDD" id="cd07087">
    <property type="entry name" value="ALDH_F3-13-14_CALDH-like"/>
    <property type="match status" value="1"/>
</dbReference>
<dbReference type="EMBL" id="CAJJDM010000046">
    <property type="protein sequence ID" value="CAD8070813.1"/>
    <property type="molecule type" value="Genomic_DNA"/>
</dbReference>
<dbReference type="OMA" id="EIDWCKQ"/>
<accession>A0A8S1LZ05</accession>
<evidence type="ECO:0000256" key="4">
    <source>
        <dbReference type="SAM" id="Phobius"/>
    </source>
</evidence>
<keyword evidence="2 3" id="KW-0560">Oxidoreductase</keyword>
<keyword evidence="4" id="KW-0472">Membrane</keyword>
<comment type="caution">
    <text evidence="6">The sequence shown here is derived from an EMBL/GenBank/DDBJ whole genome shotgun (WGS) entry which is preliminary data.</text>
</comment>
<evidence type="ECO:0000313" key="7">
    <source>
        <dbReference type="Proteomes" id="UP000688137"/>
    </source>
</evidence>
<feature type="domain" description="Aldehyde dehydrogenase" evidence="5">
    <location>
        <begin position="20"/>
        <end position="434"/>
    </location>
</feature>
<dbReference type="PROSITE" id="PS00070">
    <property type="entry name" value="ALDEHYDE_DEHYDR_CYS"/>
    <property type="match status" value="1"/>
</dbReference>
<dbReference type="Proteomes" id="UP000688137">
    <property type="component" value="Unassembled WGS sequence"/>
</dbReference>
<evidence type="ECO:0000256" key="1">
    <source>
        <dbReference type="ARBA" id="ARBA00009986"/>
    </source>
</evidence>
<dbReference type="GO" id="GO:0004029">
    <property type="term" value="F:aldehyde dehydrogenase (NAD+) activity"/>
    <property type="evidence" value="ECO:0007669"/>
    <property type="project" value="TreeGrafter"/>
</dbReference>
<dbReference type="FunFam" id="3.40.309.10:FF:000003">
    <property type="entry name" value="Aldehyde dehydrogenase"/>
    <property type="match status" value="1"/>
</dbReference>
<dbReference type="InterPro" id="IPR015590">
    <property type="entry name" value="Aldehyde_DH_dom"/>
</dbReference>
<evidence type="ECO:0000313" key="6">
    <source>
        <dbReference type="EMBL" id="CAD8070813.1"/>
    </source>
</evidence>
<dbReference type="InterPro" id="IPR012394">
    <property type="entry name" value="Aldehyde_DH_NAD(P)"/>
</dbReference>
<proteinExistence type="inferred from homology"/>
<keyword evidence="4" id="KW-0812">Transmembrane</keyword>
<dbReference type="PIRSF" id="PIRSF036492">
    <property type="entry name" value="ALDH"/>
    <property type="match status" value="1"/>
</dbReference>
<dbReference type="GO" id="GO:0005737">
    <property type="term" value="C:cytoplasm"/>
    <property type="evidence" value="ECO:0007669"/>
    <property type="project" value="TreeGrafter"/>
</dbReference>
<dbReference type="InterPro" id="IPR016160">
    <property type="entry name" value="Ald_DH_CS_CYS"/>
</dbReference>
<dbReference type="PANTHER" id="PTHR43570:SF16">
    <property type="entry name" value="ALDEHYDE DEHYDROGENASE TYPE III, ISOFORM Q"/>
    <property type="match status" value="1"/>
</dbReference>
<evidence type="ECO:0000256" key="3">
    <source>
        <dbReference type="PIRNR" id="PIRNR036492"/>
    </source>
</evidence>
<comment type="similarity">
    <text evidence="1 3">Belongs to the aldehyde dehydrogenase family.</text>
</comment>
<dbReference type="GO" id="GO:0006081">
    <property type="term" value="P:aldehyde metabolic process"/>
    <property type="evidence" value="ECO:0007669"/>
    <property type="project" value="InterPro"/>
</dbReference>
<gene>
    <name evidence="6" type="ORF">PPRIM_AZ9-3.1.T0460151</name>
</gene>
<protein>
    <recommendedName>
        <fullName evidence="3">Aldehyde dehydrogenase</fullName>
    </recommendedName>
</protein>
<evidence type="ECO:0000259" key="5">
    <source>
        <dbReference type="Pfam" id="PF00171"/>
    </source>
</evidence>
<dbReference type="Pfam" id="PF00171">
    <property type="entry name" value="Aldedh"/>
    <property type="match status" value="1"/>
</dbReference>
<keyword evidence="7" id="KW-1185">Reference proteome</keyword>
<feature type="transmembrane region" description="Helical" evidence="4">
    <location>
        <begin position="477"/>
        <end position="497"/>
    </location>
</feature>
<dbReference type="PANTHER" id="PTHR43570">
    <property type="entry name" value="ALDEHYDE DEHYDROGENASE"/>
    <property type="match status" value="1"/>
</dbReference>
<name>A0A8S1LZ05_PARPR</name>
<evidence type="ECO:0000256" key="2">
    <source>
        <dbReference type="ARBA" id="ARBA00023002"/>
    </source>
</evidence>
<sequence>MIKDDVSVIVPTLKELKANFLTKKSRPITFRLQQLHNLLNGLKELRNEFYEAFKKDLGYQDQFFCELVQYQAVLTHIESDINNIYKYTAKRSISTSIMAAPGTSYLIPEPYGVVLVIGAWNYPIFTCIPQVAQAIGAGNAVVLKPSEMVPHLSNVLAKLITNYLDQSLYRVIEGGVNVAINITKQPFDLIIFTGGTEKGKLVAKAAAENLVPCILELGGKGPCIIDSSSDLALAGRRVISTKLYNCGQTCVAPDYLLVEESILDNVVNIFKQQIKDFYGPETKKSECLNRIVNEFHTNRIVEYLNNHGGKIVHGGQYDLKEKWIEPTFIINPNPNSELMKNEIFGPILPIITYKKIEEAINFINSRPKPLALYYFGTNKVHKNAILESTSSGGVCINDCIFHLINHELPFGGVGDSGYGVCGSKFGFDQCQHLKPVLEKSIIDPSARYPPYTNSKKNQMAFLTSLGIYSQQEILNKLLLFLFILCAFIYVTCCCGGCSKNQLQNDL</sequence>